<dbReference type="KEGG" id="has:Halsa_1092"/>
<dbReference type="InterPro" id="IPR011991">
    <property type="entry name" value="ArsR-like_HTH"/>
</dbReference>
<dbReference type="AlphaFoldDB" id="E4RMJ3"/>
<dbReference type="InterPro" id="IPR036388">
    <property type="entry name" value="WH-like_DNA-bd_sf"/>
</dbReference>
<dbReference type="GO" id="GO:0046686">
    <property type="term" value="P:response to cadmium ion"/>
    <property type="evidence" value="ECO:0007669"/>
    <property type="project" value="UniProtKB-KW"/>
</dbReference>
<dbReference type="GO" id="GO:0003700">
    <property type="term" value="F:DNA-binding transcription factor activity"/>
    <property type="evidence" value="ECO:0007669"/>
    <property type="project" value="InterPro"/>
</dbReference>
<organism evidence="6 7">
    <name type="scientific">Halanaerobium hydrogeniformans</name>
    <name type="common">Halanaerobium sp. (strain sapolanicus)</name>
    <dbReference type="NCBI Taxonomy" id="656519"/>
    <lineage>
        <taxon>Bacteria</taxon>
        <taxon>Bacillati</taxon>
        <taxon>Bacillota</taxon>
        <taxon>Clostridia</taxon>
        <taxon>Halanaerobiales</taxon>
        <taxon>Halanaerobiaceae</taxon>
        <taxon>Halanaerobium</taxon>
    </lineage>
</organism>
<protein>
    <submittedName>
        <fullName evidence="6">Transcriptional regulator, ArsR family</fullName>
    </submittedName>
</protein>
<dbReference type="PRINTS" id="PR00778">
    <property type="entry name" value="HTHARSR"/>
</dbReference>
<dbReference type="Pfam" id="PF01022">
    <property type="entry name" value="HTH_5"/>
    <property type="match status" value="1"/>
</dbReference>
<keyword evidence="3" id="KW-0804">Transcription</keyword>
<evidence type="ECO:0000313" key="6">
    <source>
        <dbReference type="EMBL" id="ADQ14524.1"/>
    </source>
</evidence>
<dbReference type="eggNOG" id="COG0640">
    <property type="taxonomic scope" value="Bacteria"/>
</dbReference>
<evidence type="ECO:0000256" key="3">
    <source>
        <dbReference type="ARBA" id="ARBA00023163"/>
    </source>
</evidence>
<dbReference type="PANTHER" id="PTHR43132:SF6">
    <property type="entry name" value="HTH-TYPE TRANSCRIPTIONAL REPRESSOR CZRA"/>
    <property type="match status" value="1"/>
</dbReference>
<evidence type="ECO:0000313" key="7">
    <source>
        <dbReference type="Proteomes" id="UP000007434"/>
    </source>
</evidence>
<dbReference type="CDD" id="cd00090">
    <property type="entry name" value="HTH_ARSR"/>
    <property type="match status" value="1"/>
</dbReference>
<proteinExistence type="predicted"/>
<evidence type="ECO:0000256" key="4">
    <source>
        <dbReference type="ARBA" id="ARBA00043263"/>
    </source>
</evidence>
<sequence length="128" mass="14907">MLNQSNKEVLKEEICDVCEIFNPNNEVVEMMKEQRLEDGVVFDLAELFKTIGDPTRIKILYALKERELCVCDLSELLDMSSSAISHQLRVLRNNKLVKYRKEGRSVYYSLDDSHVLSLFRQGLEHVLE</sequence>
<keyword evidence="7" id="KW-1185">Reference proteome</keyword>
<evidence type="ECO:0000256" key="1">
    <source>
        <dbReference type="ARBA" id="ARBA00023015"/>
    </source>
</evidence>
<dbReference type="OrthoDB" id="9794330at2"/>
<dbReference type="SMART" id="SM00418">
    <property type="entry name" value="HTH_ARSR"/>
    <property type="match status" value="1"/>
</dbReference>
<gene>
    <name evidence="6" type="ordered locus">Halsa_1092</name>
</gene>
<dbReference type="InterPro" id="IPR018334">
    <property type="entry name" value="ArsR_HTH"/>
</dbReference>
<dbReference type="Proteomes" id="UP000007434">
    <property type="component" value="Chromosome"/>
</dbReference>
<name>E4RMJ3_HALHG</name>
<dbReference type="GO" id="GO:0003677">
    <property type="term" value="F:DNA binding"/>
    <property type="evidence" value="ECO:0007669"/>
    <property type="project" value="UniProtKB-KW"/>
</dbReference>
<accession>E4RMJ3</accession>
<keyword evidence="1" id="KW-0805">Transcription regulation</keyword>
<dbReference type="Gene3D" id="1.10.10.10">
    <property type="entry name" value="Winged helix-like DNA-binding domain superfamily/Winged helix DNA-binding domain"/>
    <property type="match status" value="1"/>
</dbReference>
<dbReference type="RefSeq" id="WP_013405607.1">
    <property type="nucleotide sequence ID" value="NC_014654.1"/>
</dbReference>
<keyword evidence="4" id="KW-0105">Cadmium resistance</keyword>
<dbReference type="PROSITE" id="PS00846">
    <property type="entry name" value="HTH_ARSR_1"/>
    <property type="match status" value="1"/>
</dbReference>
<dbReference type="PROSITE" id="PS50987">
    <property type="entry name" value="HTH_ARSR_2"/>
    <property type="match status" value="1"/>
</dbReference>
<dbReference type="SUPFAM" id="SSF46785">
    <property type="entry name" value="Winged helix' DNA-binding domain"/>
    <property type="match status" value="1"/>
</dbReference>
<reference evidence="6 7" key="1">
    <citation type="submission" date="2010-11" db="EMBL/GenBank/DDBJ databases">
        <title>Complete sequence of Halanaerobium sp. sapolanicus.</title>
        <authorList>
            <consortium name="US DOE Joint Genome Institute"/>
            <person name="Lucas S."/>
            <person name="Copeland A."/>
            <person name="Lapidus A."/>
            <person name="Cheng J.-F."/>
            <person name="Bruce D."/>
            <person name="Goodwin L."/>
            <person name="Pitluck S."/>
            <person name="Davenport K."/>
            <person name="Detter J.C."/>
            <person name="Han C."/>
            <person name="Tapia R."/>
            <person name="Land M."/>
            <person name="Hauser L."/>
            <person name="Jeffries C."/>
            <person name="Kyrpides N."/>
            <person name="Ivanova N."/>
            <person name="Mikhailova N."/>
            <person name="Begemann M.B."/>
            <person name="Mormile M.R."/>
            <person name="Wall J.D."/>
            <person name="Elias D.A."/>
            <person name="Woyke T."/>
        </authorList>
    </citation>
    <scope>NUCLEOTIDE SEQUENCE [LARGE SCALE GENOMIC DNA]</scope>
    <source>
        <strain evidence="7">sapolanicus</strain>
    </source>
</reference>
<evidence type="ECO:0000259" key="5">
    <source>
        <dbReference type="PROSITE" id="PS50987"/>
    </source>
</evidence>
<feature type="domain" description="HTH arsR-type" evidence="5">
    <location>
        <begin position="36"/>
        <end position="128"/>
    </location>
</feature>
<dbReference type="InterPro" id="IPR001845">
    <property type="entry name" value="HTH_ArsR_DNA-bd_dom"/>
</dbReference>
<dbReference type="PANTHER" id="PTHR43132">
    <property type="entry name" value="ARSENICAL RESISTANCE OPERON REPRESSOR ARSR-RELATED"/>
    <property type="match status" value="1"/>
</dbReference>
<dbReference type="InterPro" id="IPR036390">
    <property type="entry name" value="WH_DNA-bd_sf"/>
</dbReference>
<dbReference type="NCBIfam" id="NF033788">
    <property type="entry name" value="HTH_metalloreg"/>
    <property type="match status" value="1"/>
</dbReference>
<evidence type="ECO:0000256" key="2">
    <source>
        <dbReference type="ARBA" id="ARBA00023125"/>
    </source>
</evidence>
<dbReference type="EMBL" id="CP002304">
    <property type="protein sequence ID" value="ADQ14524.1"/>
    <property type="molecule type" value="Genomic_DNA"/>
</dbReference>
<keyword evidence="2" id="KW-0238">DNA-binding</keyword>
<dbReference type="InterPro" id="IPR051011">
    <property type="entry name" value="Metal_resp_trans_reg"/>
</dbReference>
<dbReference type="HOGENOM" id="CLU_097806_7_3_9"/>
<reference evidence="6 7" key="2">
    <citation type="journal article" date="2011" name="J. Bacteriol.">
        <title>Complete Genome Sequence of the Haloalkaliphilic, Hydrogen Producing Halanaerobium hydrogenoformans.</title>
        <authorList>
            <person name="Brown S.D."/>
            <person name="Begemann M.B."/>
            <person name="Mormile M.R."/>
            <person name="Wall J.D."/>
            <person name="Han C.S."/>
            <person name="Goodwin L.A."/>
            <person name="Pitluck S."/>
            <person name="Land M.L."/>
            <person name="Hauser L.J."/>
            <person name="Elias D.A."/>
        </authorList>
    </citation>
    <scope>NUCLEOTIDE SEQUENCE [LARGE SCALE GENOMIC DNA]</scope>
    <source>
        <strain evidence="7">sapolanicus</strain>
    </source>
</reference>
<dbReference type="STRING" id="656519.Halsa_1092"/>